<name>A0A914QCL1_9BILA</name>
<dbReference type="Proteomes" id="UP000887578">
    <property type="component" value="Unplaced"/>
</dbReference>
<organism evidence="1 2">
    <name type="scientific">Panagrolaimus davidi</name>
    <dbReference type="NCBI Taxonomy" id="227884"/>
    <lineage>
        <taxon>Eukaryota</taxon>
        <taxon>Metazoa</taxon>
        <taxon>Ecdysozoa</taxon>
        <taxon>Nematoda</taxon>
        <taxon>Chromadorea</taxon>
        <taxon>Rhabditida</taxon>
        <taxon>Tylenchina</taxon>
        <taxon>Panagrolaimomorpha</taxon>
        <taxon>Panagrolaimoidea</taxon>
        <taxon>Panagrolaimidae</taxon>
        <taxon>Panagrolaimus</taxon>
    </lineage>
</organism>
<keyword evidence="1" id="KW-1185">Reference proteome</keyword>
<protein>
    <submittedName>
        <fullName evidence="2">DUF38 domain-containing protein</fullName>
    </submittedName>
</protein>
<accession>A0A914QCL1</accession>
<dbReference type="AlphaFoldDB" id="A0A914QCL1"/>
<reference evidence="2" key="1">
    <citation type="submission" date="2022-11" db="UniProtKB">
        <authorList>
            <consortium name="WormBaseParasite"/>
        </authorList>
    </citation>
    <scope>IDENTIFICATION</scope>
</reference>
<sequence length="188" mass="21973">MEIFDRYIIKTWETFDEISNNLYLAGKLNVCCSPTFLIPKICKCDLQELNIVGITLGFEEFKFLVKSDFLETFLIHNVIIEYSNKIVVQLEDIFAELPNVTSFTYRHAFHTFDESTNSKTFYQMAHTCRNRKIFTIDLQGIDNDAGPSDVVLFLQNYAADHCRIVLNIKPNYTLRSIFRSMVNQMRLK</sequence>
<proteinExistence type="predicted"/>
<evidence type="ECO:0000313" key="1">
    <source>
        <dbReference type="Proteomes" id="UP000887578"/>
    </source>
</evidence>
<evidence type="ECO:0000313" key="2">
    <source>
        <dbReference type="WBParaSite" id="PDA_v2.g29437.t1"/>
    </source>
</evidence>
<dbReference type="WBParaSite" id="PDA_v2.g29437.t1">
    <property type="protein sequence ID" value="PDA_v2.g29437.t1"/>
    <property type="gene ID" value="PDA_v2.g29437"/>
</dbReference>